<keyword evidence="2" id="KW-0812">Transmembrane</keyword>
<dbReference type="AlphaFoldDB" id="A0AAW0CXA3"/>
<dbReference type="Pfam" id="PF20153">
    <property type="entry name" value="DUF6535"/>
    <property type="match status" value="1"/>
</dbReference>
<keyword evidence="2" id="KW-1133">Transmembrane helix</keyword>
<evidence type="ECO:0000313" key="4">
    <source>
        <dbReference type="EMBL" id="KAK7043851.1"/>
    </source>
</evidence>
<reference evidence="4 5" key="1">
    <citation type="submission" date="2024-01" db="EMBL/GenBank/DDBJ databases">
        <title>A draft genome for a cacao thread blight-causing isolate of Paramarasmius palmivorus.</title>
        <authorList>
            <person name="Baruah I.K."/>
            <person name="Bukari Y."/>
            <person name="Amoako-Attah I."/>
            <person name="Meinhardt L.W."/>
            <person name="Bailey B.A."/>
            <person name="Cohen S.P."/>
        </authorList>
    </citation>
    <scope>NUCLEOTIDE SEQUENCE [LARGE SCALE GENOMIC DNA]</scope>
    <source>
        <strain evidence="4 5">GH-12</strain>
    </source>
</reference>
<organism evidence="4 5">
    <name type="scientific">Paramarasmius palmivorus</name>
    <dbReference type="NCBI Taxonomy" id="297713"/>
    <lineage>
        <taxon>Eukaryota</taxon>
        <taxon>Fungi</taxon>
        <taxon>Dikarya</taxon>
        <taxon>Basidiomycota</taxon>
        <taxon>Agaricomycotina</taxon>
        <taxon>Agaricomycetes</taxon>
        <taxon>Agaricomycetidae</taxon>
        <taxon>Agaricales</taxon>
        <taxon>Marasmiineae</taxon>
        <taxon>Marasmiaceae</taxon>
        <taxon>Paramarasmius</taxon>
    </lineage>
</organism>
<dbReference type="InterPro" id="IPR045338">
    <property type="entry name" value="DUF6535"/>
</dbReference>
<feature type="compositionally biased region" description="Polar residues" evidence="1">
    <location>
        <begin position="1"/>
        <end position="14"/>
    </location>
</feature>
<evidence type="ECO:0000256" key="2">
    <source>
        <dbReference type="SAM" id="Phobius"/>
    </source>
</evidence>
<evidence type="ECO:0000259" key="3">
    <source>
        <dbReference type="Pfam" id="PF20153"/>
    </source>
</evidence>
<evidence type="ECO:0000256" key="1">
    <source>
        <dbReference type="SAM" id="MobiDB-lite"/>
    </source>
</evidence>
<keyword evidence="5" id="KW-1185">Reference proteome</keyword>
<comment type="caution">
    <text evidence="4">The sequence shown here is derived from an EMBL/GenBank/DDBJ whole genome shotgun (WGS) entry which is preliminary data.</text>
</comment>
<evidence type="ECO:0000313" key="5">
    <source>
        <dbReference type="Proteomes" id="UP001383192"/>
    </source>
</evidence>
<feature type="transmembrane region" description="Helical" evidence="2">
    <location>
        <begin position="218"/>
        <end position="243"/>
    </location>
</feature>
<feature type="region of interest" description="Disordered" evidence="1">
    <location>
        <begin position="1"/>
        <end position="32"/>
    </location>
</feature>
<feature type="transmembrane region" description="Helical" evidence="2">
    <location>
        <begin position="181"/>
        <end position="206"/>
    </location>
</feature>
<dbReference type="Proteomes" id="UP001383192">
    <property type="component" value="Unassembled WGS sequence"/>
</dbReference>
<keyword evidence="2" id="KW-0472">Membrane</keyword>
<name>A0AAW0CXA3_9AGAR</name>
<feature type="transmembrane region" description="Helical" evidence="2">
    <location>
        <begin position="124"/>
        <end position="147"/>
    </location>
</feature>
<feature type="domain" description="DUF6535" evidence="3">
    <location>
        <begin position="39"/>
        <end position="211"/>
    </location>
</feature>
<sequence length="668" mass="75654">MVLTPSAMQDTTGANPPETVDPERDNSSKMPDVDESFQKLLNVVGKYDEEMVKGWRDDIDTLLVFAGLFSAMVTAFLIESYQKLEEDPADKTVTLLEQLVSLQQPNASQNAFSDSTPFQPSTSIIRINCFWFLSLILSLTSALFGLLCKQWIREHERDPPTQSPSEALALRQLRRDSFEKWGVPSFVAALPVLLEIALLLFLIGILDLLWSLRSPIPFGISLVAIVLTAGMYFVTTLLPALTIPKEQKRHIRNRRFERLSYQFICPYKSPQAWMLYHLVCSIGRLMSKVWLFRATMPSLLEHVASAHATDWSSFDLRVVRQFDQYVRDDLFNIKLYEIRAFEWAVRTFRDSPSMITHLQTILGTISPSVAISAVLDHWNVALWEDISSTDVGVAIRGASVLQLQQLYTQDFPPAPTVSTPGSMLHHSYGIRLLFFQQYWVSNSDRHVFPDQVPQEDLGALRKSTDLHFLIPFPAMDRLWTHGSSEIRNWSLGFLRMFEEAWESCSDCKDPESGEDVLRHKLERVAFVLALARHVNRTERESVLLTSRRGLGFIRFIHNEVIKQRLYWYPLVKTEWAKAVERVQEVGDLPEVYLVRLPGPSEQPPTLLATLPAIRYSVETASGEGYGGGRALARSGEMNDGEEVLDIETTGDLSAGPIIEDTSISSPMA</sequence>
<proteinExistence type="predicted"/>
<gene>
    <name evidence="4" type="ORF">VNI00_008016</name>
</gene>
<feature type="transmembrane region" description="Helical" evidence="2">
    <location>
        <begin position="61"/>
        <end position="78"/>
    </location>
</feature>
<accession>A0AAW0CXA3</accession>
<dbReference type="EMBL" id="JAYKXP010000027">
    <property type="protein sequence ID" value="KAK7043851.1"/>
    <property type="molecule type" value="Genomic_DNA"/>
</dbReference>
<protein>
    <recommendedName>
        <fullName evidence="3">DUF6535 domain-containing protein</fullName>
    </recommendedName>
</protein>